<dbReference type="PROSITE" id="PS50011">
    <property type="entry name" value="PROTEIN_KINASE_DOM"/>
    <property type="match status" value="1"/>
</dbReference>
<proteinExistence type="predicted"/>
<evidence type="ECO:0000259" key="1">
    <source>
        <dbReference type="PROSITE" id="PS50011"/>
    </source>
</evidence>
<dbReference type="GO" id="GO:0005524">
    <property type="term" value="F:ATP binding"/>
    <property type="evidence" value="ECO:0007669"/>
    <property type="project" value="InterPro"/>
</dbReference>
<dbReference type="InterPro" id="IPR011009">
    <property type="entry name" value="Kinase-like_dom_sf"/>
</dbReference>
<dbReference type="SUPFAM" id="SSF56112">
    <property type="entry name" value="Protein kinase-like (PK-like)"/>
    <property type="match status" value="1"/>
</dbReference>
<dbReference type="InterPro" id="IPR001245">
    <property type="entry name" value="Ser-Thr/Tyr_kinase_cat_dom"/>
</dbReference>
<reference evidence="2" key="1">
    <citation type="submission" date="2023-03" db="EMBL/GenBank/DDBJ databases">
        <title>Massive genome expansion in bonnet fungi (Mycena s.s.) driven by repeated elements and novel gene families across ecological guilds.</title>
        <authorList>
            <consortium name="Lawrence Berkeley National Laboratory"/>
            <person name="Harder C.B."/>
            <person name="Miyauchi S."/>
            <person name="Viragh M."/>
            <person name="Kuo A."/>
            <person name="Thoen E."/>
            <person name="Andreopoulos B."/>
            <person name="Lu D."/>
            <person name="Skrede I."/>
            <person name="Drula E."/>
            <person name="Henrissat B."/>
            <person name="Morin E."/>
            <person name="Kohler A."/>
            <person name="Barry K."/>
            <person name="LaButti K."/>
            <person name="Morin E."/>
            <person name="Salamov A."/>
            <person name="Lipzen A."/>
            <person name="Mereny Z."/>
            <person name="Hegedus B."/>
            <person name="Baldrian P."/>
            <person name="Stursova M."/>
            <person name="Weitz H."/>
            <person name="Taylor A."/>
            <person name="Grigoriev I.V."/>
            <person name="Nagy L.G."/>
            <person name="Martin F."/>
            <person name="Kauserud H."/>
        </authorList>
    </citation>
    <scope>NUCLEOTIDE SEQUENCE</scope>
    <source>
        <strain evidence="2">CBHHK067</strain>
    </source>
</reference>
<feature type="non-terminal residue" evidence="2">
    <location>
        <position position="217"/>
    </location>
</feature>
<sequence>MVSFTNQFPDLECGYEENGTFYHLKGLTPICLPQEFGKNLCPQGPNKLAVYKEISPFPRILRFQGVESDEFLLLDYHANGDLWDYLLSTTPPLYTHIGWALEIAEGIAYLHSKSVIWVDGHFRNVLVTEDLHVVLADFAFSLINPEDFHWFTTQPPSSSAASQRLSEQTFDTLEDEDLNKHFGHIVRRCLNVEYKTGTDVLEAMKDACENWRRDRST</sequence>
<keyword evidence="3" id="KW-1185">Reference proteome</keyword>
<dbReference type="AlphaFoldDB" id="A0AAD7CZB7"/>
<dbReference type="Proteomes" id="UP001221757">
    <property type="component" value="Unassembled WGS sequence"/>
</dbReference>
<dbReference type="GO" id="GO:0004672">
    <property type="term" value="F:protein kinase activity"/>
    <property type="evidence" value="ECO:0007669"/>
    <property type="project" value="InterPro"/>
</dbReference>
<organism evidence="2 3">
    <name type="scientific">Mycena rosella</name>
    <name type="common">Pink bonnet</name>
    <name type="synonym">Agaricus rosellus</name>
    <dbReference type="NCBI Taxonomy" id="1033263"/>
    <lineage>
        <taxon>Eukaryota</taxon>
        <taxon>Fungi</taxon>
        <taxon>Dikarya</taxon>
        <taxon>Basidiomycota</taxon>
        <taxon>Agaricomycotina</taxon>
        <taxon>Agaricomycetes</taxon>
        <taxon>Agaricomycetidae</taxon>
        <taxon>Agaricales</taxon>
        <taxon>Marasmiineae</taxon>
        <taxon>Mycenaceae</taxon>
        <taxon>Mycena</taxon>
    </lineage>
</organism>
<dbReference type="EMBL" id="JARKIE010000178">
    <property type="protein sequence ID" value="KAJ7670957.1"/>
    <property type="molecule type" value="Genomic_DNA"/>
</dbReference>
<evidence type="ECO:0000313" key="2">
    <source>
        <dbReference type="EMBL" id="KAJ7670957.1"/>
    </source>
</evidence>
<dbReference type="Gene3D" id="1.10.510.10">
    <property type="entry name" value="Transferase(Phosphotransferase) domain 1"/>
    <property type="match status" value="1"/>
</dbReference>
<evidence type="ECO:0000313" key="3">
    <source>
        <dbReference type="Proteomes" id="UP001221757"/>
    </source>
</evidence>
<name>A0AAD7CZB7_MYCRO</name>
<comment type="caution">
    <text evidence="2">The sequence shown here is derived from an EMBL/GenBank/DDBJ whole genome shotgun (WGS) entry which is preliminary data.</text>
</comment>
<gene>
    <name evidence="2" type="ORF">B0H17DRAFT_1085627</name>
</gene>
<feature type="domain" description="Protein kinase" evidence="1">
    <location>
        <begin position="1"/>
        <end position="217"/>
    </location>
</feature>
<dbReference type="InterPro" id="IPR000719">
    <property type="entry name" value="Prot_kinase_dom"/>
</dbReference>
<dbReference type="Pfam" id="PF07714">
    <property type="entry name" value="PK_Tyr_Ser-Thr"/>
    <property type="match status" value="1"/>
</dbReference>
<accession>A0AAD7CZB7</accession>
<protein>
    <recommendedName>
        <fullName evidence="1">Protein kinase domain-containing protein</fullName>
    </recommendedName>
</protein>